<evidence type="ECO:0000313" key="3">
    <source>
        <dbReference type="Proteomes" id="UP001501594"/>
    </source>
</evidence>
<gene>
    <name evidence="2" type="ORF">GCM10022256_00840</name>
</gene>
<feature type="transmembrane region" description="Helical" evidence="1">
    <location>
        <begin position="7"/>
        <end position="28"/>
    </location>
</feature>
<keyword evidence="1" id="KW-1133">Transmembrane helix</keyword>
<sequence length="113" mass="12498">MRVSSILPLASVPVFAGLFLWRASWRAFPAGTPWIYLAVSILLFVVYAVDKSAARAGRWRISERNLLIVGALGGWPGAVVAQQLLRHKTRKSSFQWAFWATVTVNAVVVLAFV</sequence>
<dbReference type="EMBL" id="BAABAU010000001">
    <property type="protein sequence ID" value="GAA4264472.1"/>
    <property type="molecule type" value="Genomic_DNA"/>
</dbReference>
<protein>
    <recommendedName>
        <fullName evidence="4">DUF1294 domain-containing protein</fullName>
    </recommendedName>
</protein>
<keyword evidence="1" id="KW-0812">Transmembrane</keyword>
<proteinExistence type="predicted"/>
<dbReference type="Proteomes" id="UP001501594">
    <property type="component" value="Unassembled WGS sequence"/>
</dbReference>
<evidence type="ECO:0000256" key="1">
    <source>
        <dbReference type="SAM" id="Phobius"/>
    </source>
</evidence>
<feature type="transmembrane region" description="Helical" evidence="1">
    <location>
        <begin position="66"/>
        <end position="84"/>
    </location>
</feature>
<dbReference type="RefSeq" id="WP_344793070.1">
    <property type="nucleotide sequence ID" value="NZ_BAABAU010000001.1"/>
</dbReference>
<keyword evidence="3" id="KW-1185">Reference proteome</keyword>
<feature type="transmembrane region" description="Helical" evidence="1">
    <location>
        <begin position="34"/>
        <end position="54"/>
    </location>
</feature>
<dbReference type="InterPro" id="IPR010718">
    <property type="entry name" value="DUF1294"/>
</dbReference>
<name>A0ABP8DX27_9MICO</name>
<evidence type="ECO:0000313" key="2">
    <source>
        <dbReference type="EMBL" id="GAA4264472.1"/>
    </source>
</evidence>
<dbReference type="Pfam" id="PF06961">
    <property type="entry name" value="DUF1294"/>
    <property type="match status" value="1"/>
</dbReference>
<accession>A0ABP8DX27</accession>
<evidence type="ECO:0008006" key="4">
    <source>
        <dbReference type="Google" id="ProtNLM"/>
    </source>
</evidence>
<keyword evidence="1" id="KW-0472">Membrane</keyword>
<organism evidence="2 3">
    <name type="scientific">Frondihabitans peucedani</name>
    <dbReference type="NCBI Taxonomy" id="598626"/>
    <lineage>
        <taxon>Bacteria</taxon>
        <taxon>Bacillati</taxon>
        <taxon>Actinomycetota</taxon>
        <taxon>Actinomycetes</taxon>
        <taxon>Micrococcales</taxon>
        <taxon>Microbacteriaceae</taxon>
        <taxon>Frondihabitans</taxon>
    </lineage>
</organism>
<feature type="transmembrane region" description="Helical" evidence="1">
    <location>
        <begin position="96"/>
        <end position="112"/>
    </location>
</feature>
<comment type="caution">
    <text evidence="2">The sequence shown here is derived from an EMBL/GenBank/DDBJ whole genome shotgun (WGS) entry which is preliminary data.</text>
</comment>
<reference evidence="3" key="1">
    <citation type="journal article" date="2019" name="Int. J. Syst. Evol. Microbiol.">
        <title>The Global Catalogue of Microorganisms (GCM) 10K type strain sequencing project: providing services to taxonomists for standard genome sequencing and annotation.</title>
        <authorList>
            <consortium name="The Broad Institute Genomics Platform"/>
            <consortium name="The Broad Institute Genome Sequencing Center for Infectious Disease"/>
            <person name="Wu L."/>
            <person name="Ma J."/>
        </authorList>
    </citation>
    <scope>NUCLEOTIDE SEQUENCE [LARGE SCALE GENOMIC DNA]</scope>
    <source>
        <strain evidence="3">JCM 17442</strain>
    </source>
</reference>